<gene>
    <name evidence="3" type="ORF">D3273_23840</name>
</gene>
<evidence type="ECO:0000313" key="3">
    <source>
        <dbReference type="EMBL" id="RYC29474.1"/>
    </source>
</evidence>
<keyword evidence="2" id="KW-0732">Signal</keyword>
<protein>
    <submittedName>
        <fullName evidence="3">Uncharacterized protein</fullName>
    </submittedName>
</protein>
<evidence type="ECO:0000256" key="1">
    <source>
        <dbReference type="SAM" id="MobiDB-lite"/>
    </source>
</evidence>
<organism evidence="3 4">
    <name type="scientific">Lichenibacterium minor</name>
    <dbReference type="NCBI Taxonomy" id="2316528"/>
    <lineage>
        <taxon>Bacteria</taxon>
        <taxon>Pseudomonadati</taxon>
        <taxon>Pseudomonadota</taxon>
        <taxon>Alphaproteobacteria</taxon>
        <taxon>Hyphomicrobiales</taxon>
        <taxon>Lichenihabitantaceae</taxon>
        <taxon>Lichenibacterium</taxon>
    </lineage>
</organism>
<feature type="compositionally biased region" description="Polar residues" evidence="1">
    <location>
        <begin position="72"/>
        <end position="81"/>
    </location>
</feature>
<feature type="chain" id="PRO_5020747636" evidence="2">
    <location>
        <begin position="28"/>
        <end position="81"/>
    </location>
</feature>
<comment type="caution">
    <text evidence="3">The sequence shown here is derived from an EMBL/GenBank/DDBJ whole genome shotgun (WGS) entry which is preliminary data.</text>
</comment>
<reference evidence="3 4" key="2">
    <citation type="submission" date="2019-02" db="EMBL/GenBank/DDBJ databases">
        <title>'Lichenibacterium ramalinii' gen. nov. sp. nov., 'Lichenibacterium minor' gen. nov. sp. nov.</title>
        <authorList>
            <person name="Pankratov T."/>
        </authorList>
    </citation>
    <scope>NUCLEOTIDE SEQUENCE [LARGE SCALE GENOMIC DNA]</scope>
    <source>
        <strain evidence="3 4">RmlP026</strain>
    </source>
</reference>
<dbReference type="EMBL" id="QYBB01000051">
    <property type="protein sequence ID" value="RYC29474.1"/>
    <property type="molecule type" value="Genomic_DNA"/>
</dbReference>
<dbReference type="AlphaFoldDB" id="A0A4V1RU05"/>
<sequence>MAFTLKSASLVGAALLLLGASVGTAEAMPVASPGAQASGIEQAAYMHRHYPGYHSRSARRFRHARRNSPNRYCQNQPSRCH</sequence>
<feature type="signal peptide" evidence="2">
    <location>
        <begin position="1"/>
        <end position="27"/>
    </location>
</feature>
<reference evidence="3 4" key="1">
    <citation type="submission" date="2018-12" db="EMBL/GenBank/DDBJ databases">
        <authorList>
            <person name="Grouzdev D.S."/>
            <person name="Krutkina M.S."/>
        </authorList>
    </citation>
    <scope>NUCLEOTIDE SEQUENCE [LARGE SCALE GENOMIC DNA]</scope>
    <source>
        <strain evidence="3 4">RmlP026</strain>
    </source>
</reference>
<proteinExistence type="predicted"/>
<evidence type="ECO:0000313" key="4">
    <source>
        <dbReference type="Proteomes" id="UP000290759"/>
    </source>
</evidence>
<feature type="region of interest" description="Disordered" evidence="1">
    <location>
        <begin position="56"/>
        <end position="81"/>
    </location>
</feature>
<accession>A0A4V1RU05</accession>
<name>A0A4V1RU05_9HYPH</name>
<dbReference type="Proteomes" id="UP000290759">
    <property type="component" value="Unassembled WGS sequence"/>
</dbReference>
<feature type="compositionally biased region" description="Basic residues" evidence="1">
    <location>
        <begin position="56"/>
        <end position="68"/>
    </location>
</feature>
<dbReference type="RefSeq" id="WP_129229446.1">
    <property type="nucleotide sequence ID" value="NZ_QYBB01000051.1"/>
</dbReference>
<keyword evidence="4" id="KW-1185">Reference proteome</keyword>
<evidence type="ECO:0000256" key="2">
    <source>
        <dbReference type="SAM" id="SignalP"/>
    </source>
</evidence>